<comment type="similarity">
    <text evidence="5 12">Belongs to the VPS35 family.</text>
</comment>
<keyword evidence="7" id="KW-0963">Cytoplasm</keyword>
<dbReference type="EMBL" id="GISG01181224">
    <property type="protein sequence ID" value="MBA4653892.1"/>
    <property type="molecule type" value="Transcribed_RNA"/>
</dbReference>
<evidence type="ECO:0000256" key="6">
    <source>
        <dbReference type="ARBA" id="ARBA00022448"/>
    </source>
</evidence>
<keyword evidence="10" id="KW-0333">Golgi apparatus</keyword>
<name>A0A7C8ZX39_OPUST</name>
<comment type="subcellular location">
    <subcellularLocation>
        <location evidence="3">Cytoplasm</location>
    </subcellularLocation>
    <subcellularLocation>
        <location evidence="1">Endosome membrane</location>
        <topology evidence="1">Peripheral membrane protein</topology>
        <orientation evidence="1">Cytoplasmic side</orientation>
    </subcellularLocation>
    <subcellularLocation>
        <location evidence="4">Golgi apparatus</location>
        <location evidence="4">trans-Golgi network membrane</location>
        <topology evidence="4">Peripheral membrane protein</topology>
        <orientation evidence="4">Cytoplasmic side</orientation>
    </subcellularLocation>
    <subcellularLocation>
        <location evidence="2">Prevacuolar compartment membrane</location>
        <topology evidence="2">Peripheral membrane protein</topology>
        <orientation evidence="2">Cytoplasmic side</orientation>
    </subcellularLocation>
</comment>
<evidence type="ECO:0000256" key="2">
    <source>
        <dbReference type="ARBA" id="ARBA00004179"/>
    </source>
</evidence>
<keyword evidence="6 12" id="KW-0813">Transport</keyword>
<keyword evidence="8" id="KW-0967">Endosome</keyword>
<dbReference type="Gene3D" id="1.25.40.660">
    <property type="entry name" value="Vacuolar protein sorting-associated protein 35, helical subcomplex Vps35-C"/>
    <property type="match status" value="1"/>
</dbReference>
<reference evidence="13" key="2">
    <citation type="submission" date="2020-07" db="EMBL/GenBank/DDBJ databases">
        <authorList>
            <person name="Vera ALvarez R."/>
            <person name="Arias-Moreno D.M."/>
            <person name="Jimenez-Jacinto V."/>
            <person name="Jimenez-Bremont J.F."/>
            <person name="Swaminathan K."/>
            <person name="Moose S.P."/>
            <person name="Guerrero-Gonzalez M.L."/>
            <person name="Marino-Ramirez L."/>
            <person name="Landsman D."/>
            <person name="Rodriguez-Kessler M."/>
            <person name="Delgado-Sanchez P."/>
        </authorList>
    </citation>
    <scope>NUCLEOTIDE SEQUENCE</scope>
    <source>
        <tissue evidence="13">Cladode</tissue>
    </source>
</reference>
<dbReference type="PANTHER" id="PTHR11099:SF0">
    <property type="entry name" value="VACUOLAR PROTEIN SORTING-ASSOCIATED PROTEIN 35"/>
    <property type="match status" value="1"/>
</dbReference>
<dbReference type="InterPro" id="IPR005378">
    <property type="entry name" value="Vps35"/>
</dbReference>
<dbReference type="GO" id="GO:0042147">
    <property type="term" value="P:retrograde transport, endosome to Golgi"/>
    <property type="evidence" value="ECO:0007669"/>
    <property type="project" value="InterPro"/>
</dbReference>
<dbReference type="GO" id="GO:0005770">
    <property type="term" value="C:late endosome"/>
    <property type="evidence" value="ECO:0007669"/>
    <property type="project" value="TreeGrafter"/>
</dbReference>
<dbReference type="GO" id="GO:0005829">
    <property type="term" value="C:cytosol"/>
    <property type="evidence" value="ECO:0007669"/>
    <property type="project" value="GOC"/>
</dbReference>
<evidence type="ECO:0000256" key="11">
    <source>
        <dbReference type="ARBA" id="ARBA00023136"/>
    </source>
</evidence>
<dbReference type="InterPro" id="IPR042491">
    <property type="entry name" value="Vps35_C"/>
</dbReference>
<evidence type="ECO:0000256" key="4">
    <source>
        <dbReference type="ARBA" id="ARBA00004546"/>
    </source>
</evidence>
<accession>A0A7C8ZX39</accession>
<dbReference type="GO" id="GO:0030906">
    <property type="term" value="C:retromer, cargo-selective complex"/>
    <property type="evidence" value="ECO:0007669"/>
    <property type="project" value="InterPro"/>
</dbReference>
<evidence type="ECO:0000256" key="12">
    <source>
        <dbReference type="PIRNR" id="PIRNR009375"/>
    </source>
</evidence>
<sequence>MIADGIEDEEKWLSAAIAGLQQNAFYMHRALDSNNLKDALKYSAQMLSELRTSRLSPHKYYALYMRAFDELRKLEIFFCEETKRGFSIIELYELVQHAGNILPRLYLLCTAGSVYIKSKEAPAKDILKDLVEMCRGIQHPLRGLFLRSYLSQVSRDKLPDIGSEYEGDDDTVMDAVDFVLQNFTEMNKLWVRMRYQGPAREKDRREKERSELRDLVGKNLHVLSQIEGVDLDMYRDTVLPRVLEQVVNCKDELAQYYLMDCIIQVFPDEYHLQTLDGLLGAFPQLQPSVDIKTVLSSLMERLSNYAASSGEVLPQFLQVDAFSKLNNAIGKVIEAQADMPVLAVVTLYSSLLTFTLHVHPDRLDYADQVLGSCFHKLSGVGKLDDGQATKQIVALLSAPLDKYNNVMTALKLSNYPRVMERLDIETNKVMAKIIIQNIMKNSTYVSNGDKVEALFGLIRGLVKDTDDAVCDEDDEEEFKEEQNAVARLIYVLHNDDAEEMFKIITIVQKHILAGGVKRLSFTVPPLVFTALKLVRAIQNADANKAEEAAAATRKKIFQLLNQLIEALSNVPAPELALRLYLQCAEAANDSDLEPVACEFFTQAYILYEEEISDSREQVTALYLIIGTLQRMHVFGVENRDTLTHKATGYSAKLLKKPDQCRAVYSCSHLFWADDQDGVRDGERVLLCLKRALKIANAAQQMANATRGSGGSVILFIEILNKYLYFFEKGNTQITVNTIQDLMELITTEMQGDNATADPAAEAFFANTLRYIQFQKQKGGAVSEKYEPVKA</sequence>
<evidence type="ECO:0000256" key="10">
    <source>
        <dbReference type="ARBA" id="ARBA00023034"/>
    </source>
</evidence>
<dbReference type="GO" id="GO:0010008">
    <property type="term" value="C:endosome membrane"/>
    <property type="evidence" value="ECO:0007669"/>
    <property type="project" value="UniProtKB-SubCell"/>
</dbReference>
<dbReference type="PANTHER" id="PTHR11099">
    <property type="entry name" value="VACUOLAR SORTING PROTEIN 35"/>
    <property type="match status" value="1"/>
</dbReference>
<organism evidence="13">
    <name type="scientific">Opuntia streptacantha</name>
    <name type="common">Prickly pear cactus</name>
    <name type="synonym">Opuntia cardona</name>
    <dbReference type="NCBI Taxonomy" id="393608"/>
    <lineage>
        <taxon>Eukaryota</taxon>
        <taxon>Viridiplantae</taxon>
        <taxon>Streptophyta</taxon>
        <taxon>Embryophyta</taxon>
        <taxon>Tracheophyta</taxon>
        <taxon>Spermatophyta</taxon>
        <taxon>Magnoliopsida</taxon>
        <taxon>eudicotyledons</taxon>
        <taxon>Gunneridae</taxon>
        <taxon>Pentapetalae</taxon>
        <taxon>Caryophyllales</taxon>
        <taxon>Cactineae</taxon>
        <taxon>Cactaceae</taxon>
        <taxon>Opuntioideae</taxon>
        <taxon>Opuntia</taxon>
    </lineage>
</organism>
<evidence type="ECO:0000256" key="9">
    <source>
        <dbReference type="ARBA" id="ARBA00022927"/>
    </source>
</evidence>
<dbReference type="GO" id="GO:0005794">
    <property type="term" value="C:Golgi apparatus"/>
    <property type="evidence" value="ECO:0007669"/>
    <property type="project" value="UniProtKB-SubCell"/>
</dbReference>
<proteinExistence type="inferred from homology"/>
<dbReference type="EMBL" id="GISG01181225">
    <property type="protein sequence ID" value="MBA4653893.1"/>
    <property type="molecule type" value="Transcribed_RNA"/>
</dbReference>
<evidence type="ECO:0000256" key="5">
    <source>
        <dbReference type="ARBA" id="ARBA00006536"/>
    </source>
</evidence>
<keyword evidence="9 12" id="KW-0653">Protein transport</keyword>
<evidence type="ECO:0000256" key="7">
    <source>
        <dbReference type="ARBA" id="ARBA00022490"/>
    </source>
</evidence>
<evidence type="ECO:0000313" key="13">
    <source>
        <dbReference type="EMBL" id="MBA4653892.1"/>
    </source>
</evidence>
<dbReference type="AlphaFoldDB" id="A0A7C8ZX39"/>
<dbReference type="GO" id="GO:0006886">
    <property type="term" value="P:intracellular protein transport"/>
    <property type="evidence" value="ECO:0007669"/>
    <property type="project" value="TreeGrafter"/>
</dbReference>
<dbReference type="PIRSF" id="PIRSF009375">
    <property type="entry name" value="Retromer_Vps35"/>
    <property type="match status" value="1"/>
</dbReference>
<comment type="function">
    <text evidence="12">Plays a role in vesicular protein sorting.</text>
</comment>
<keyword evidence="11" id="KW-0472">Membrane</keyword>
<evidence type="ECO:0000256" key="1">
    <source>
        <dbReference type="ARBA" id="ARBA00004125"/>
    </source>
</evidence>
<reference evidence="13" key="1">
    <citation type="journal article" date="2013" name="J. Plant Res.">
        <title>Effect of fungi and light on seed germination of three Opuntia species from semiarid lands of central Mexico.</title>
        <authorList>
            <person name="Delgado-Sanchez P."/>
            <person name="Jimenez-Bremont J.F."/>
            <person name="Guerrero-Gonzalez Mde L."/>
            <person name="Flores J."/>
        </authorList>
    </citation>
    <scope>NUCLEOTIDE SEQUENCE</scope>
    <source>
        <tissue evidence="13">Cladode</tissue>
    </source>
</reference>
<evidence type="ECO:0000256" key="3">
    <source>
        <dbReference type="ARBA" id="ARBA00004496"/>
    </source>
</evidence>
<dbReference type="Pfam" id="PF03635">
    <property type="entry name" value="Vps35"/>
    <property type="match status" value="1"/>
</dbReference>
<evidence type="ECO:0000256" key="8">
    <source>
        <dbReference type="ARBA" id="ARBA00022753"/>
    </source>
</evidence>
<dbReference type="FunFam" id="1.25.40.660:FF:000003">
    <property type="entry name" value="Vacuolar protein sorting-associated protein 35"/>
    <property type="match status" value="1"/>
</dbReference>
<protein>
    <recommendedName>
        <fullName evidence="12">Vacuolar protein sorting-associated protein 35</fullName>
    </recommendedName>
</protein>